<dbReference type="PROSITE" id="PS51186">
    <property type="entry name" value="GNAT"/>
    <property type="match status" value="1"/>
</dbReference>
<reference evidence="3" key="1">
    <citation type="submission" date="2019-02" db="EMBL/GenBank/DDBJ databases">
        <title>Draft genome sequence of Enterococcus sp. Gos25-1.</title>
        <authorList>
            <person name="Tanaka N."/>
            <person name="Shiwa Y."/>
            <person name="Fujita N."/>
        </authorList>
    </citation>
    <scope>NUCLEOTIDE SEQUENCE [LARGE SCALE GENOMIC DNA]</scope>
    <source>
        <strain evidence="3">Gos25-1</strain>
    </source>
</reference>
<dbReference type="GO" id="GO:0016747">
    <property type="term" value="F:acyltransferase activity, transferring groups other than amino-acyl groups"/>
    <property type="evidence" value="ECO:0007669"/>
    <property type="project" value="InterPro"/>
</dbReference>
<evidence type="ECO:0000313" key="2">
    <source>
        <dbReference type="EMBL" id="GCF94170.1"/>
    </source>
</evidence>
<sequence length="178" mass="20004">MELQIRKTTQQDREAIFQLENLAFPEDTEVAVLADDLLATEKDALSLLALVEDQPVGHILFTNCHIEGRESQPSATILAPLAVLPAYQKMGIGGELVKEGLRRLKAQQVEIVFVLGHIEYYPRHGFLPALGLGYYPPYPTKKGLEDAWMLQTLNEAIDLENYTGRVVPAKAMDRPNYW</sequence>
<dbReference type="Proteomes" id="UP000290567">
    <property type="component" value="Unassembled WGS sequence"/>
</dbReference>
<dbReference type="SUPFAM" id="SSF55729">
    <property type="entry name" value="Acyl-CoA N-acyltransferases (Nat)"/>
    <property type="match status" value="1"/>
</dbReference>
<dbReference type="OrthoDB" id="9797178at2"/>
<feature type="domain" description="N-acetyltransferase" evidence="1">
    <location>
        <begin position="3"/>
        <end position="154"/>
    </location>
</feature>
<name>A0A4P5P8J5_9ENTE</name>
<dbReference type="CDD" id="cd04301">
    <property type="entry name" value="NAT_SF"/>
    <property type="match status" value="1"/>
</dbReference>
<dbReference type="EMBL" id="BJCC01000015">
    <property type="protein sequence ID" value="GCF94170.1"/>
    <property type="molecule type" value="Genomic_DNA"/>
</dbReference>
<keyword evidence="3" id="KW-1185">Reference proteome</keyword>
<gene>
    <name evidence="2" type="ORF">NRIC_20610</name>
</gene>
<dbReference type="InterPro" id="IPR000182">
    <property type="entry name" value="GNAT_dom"/>
</dbReference>
<accession>A0A4P5P8J5</accession>
<evidence type="ECO:0000313" key="3">
    <source>
        <dbReference type="Proteomes" id="UP000290567"/>
    </source>
</evidence>
<protein>
    <submittedName>
        <fullName evidence="2">N-acetyltransferase</fullName>
    </submittedName>
</protein>
<dbReference type="InterPro" id="IPR016181">
    <property type="entry name" value="Acyl_CoA_acyltransferase"/>
</dbReference>
<organism evidence="2 3">
    <name type="scientific">Enterococcus florum</name>
    <dbReference type="NCBI Taxonomy" id="2480627"/>
    <lineage>
        <taxon>Bacteria</taxon>
        <taxon>Bacillati</taxon>
        <taxon>Bacillota</taxon>
        <taxon>Bacilli</taxon>
        <taxon>Lactobacillales</taxon>
        <taxon>Enterococcaceae</taxon>
        <taxon>Enterococcus</taxon>
    </lineage>
</organism>
<evidence type="ECO:0000259" key="1">
    <source>
        <dbReference type="PROSITE" id="PS51186"/>
    </source>
</evidence>
<keyword evidence="2" id="KW-0808">Transferase</keyword>
<dbReference type="AlphaFoldDB" id="A0A4P5P8J5"/>
<comment type="caution">
    <text evidence="2">The sequence shown here is derived from an EMBL/GenBank/DDBJ whole genome shotgun (WGS) entry which is preliminary data.</text>
</comment>
<dbReference type="Gene3D" id="3.40.630.30">
    <property type="match status" value="1"/>
</dbReference>
<dbReference type="RefSeq" id="WP_146622607.1">
    <property type="nucleotide sequence ID" value="NZ_BJCC01000015.1"/>
</dbReference>
<dbReference type="Pfam" id="PF00583">
    <property type="entry name" value="Acetyltransf_1"/>
    <property type="match status" value="1"/>
</dbReference>
<proteinExistence type="predicted"/>